<dbReference type="InterPro" id="IPR036513">
    <property type="entry name" value="STAS_dom_sf"/>
</dbReference>
<dbReference type="PROSITE" id="PS50801">
    <property type="entry name" value="STAS"/>
    <property type="match status" value="1"/>
</dbReference>
<sequence>MDMTIDAIDARVVPPVALAYTKALTLPHLASAVRPRFLVLQPNGSLNQANSSDFQHGLESILEQATDGVIVDLLWVGSLDAYGIAALVAGIQRATALGKQMLFQALDAKSRLALEIEWAQQQESSVGAWKHTFSSNLEAFLDNFTHG</sequence>
<dbReference type="RefSeq" id="WP_190450277.1">
    <property type="nucleotide sequence ID" value="NZ_JAMPLM010000002.1"/>
</dbReference>
<organism evidence="2 3">
    <name type="scientific">Stenomitos frigidus AS-A4</name>
    <dbReference type="NCBI Taxonomy" id="2933935"/>
    <lineage>
        <taxon>Bacteria</taxon>
        <taxon>Bacillati</taxon>
        <taxon>Cyanobacteriota</taxon>
        <taxon>Cyanophyceae</taxon>
        <taxon>Leptolyngbyales</taxon>
        <taxon>Leptolyngbyaceae</taxon>
        <taxon>Stenomitos</taxon>
    </lineage>
</organism>
<comment type="caution">
    <text evidence="2">The sequence shown here is derived from an EMBL/GenBank/DDBJ whole genome shotgun (WGS) entry which is preliminary data.</text>
</comment>
<protein>
    <submittedName>
        <fullName evidence="2">STAS domain-containing protein</fullName>
    </submittedName>
</protein>
<evidence type="ECO:0000259" key="1">
    <source>
        <dbReference type="PROSITE" id="PS50801"/>
    </source>
</evidence>
<dbReference type="InterPro" id="IPR002645">
    <property type="entry name" value="STAS_dom"/>
</dbReference>
<dbReference type="Proteomes" id="UP001476950">
    <property type="component" value="Unassembled WGS sequence"/>
</dbReference>
<dbReference type="Gene3D" id="3.30.750.24">
    <property type="entry name" value="STAS domain"/>
    <property type="match status" value="1"/>
</dbReference>
<proteinExistence type="predicted"/>
<keyword evidence="3" id="KW-1185">Reference proteome</keyword>
<dbReference type="CDD" id="cd07043">
    <property type="entry name" value="STAS_anti-anti-sigma_factors"/>
    <property type="match status" value="1"/>
</dbReference>
<evidence type="ECO:0000313" key="3">
    <source>
        <dbReference type="Proteomes" id="UP001476950"/>
    </source>
</evidence>
<name>A0ABV0KDJ4_9CYAN</name>
<dbReference type="SUPFAM" id="SSF52091">
    <property type="entry name" value="SpoIIaa-like"/>
    <property type="match status" value="1"/>
</dbReference>
<accession>A0ABV0KDJ4</accession>
<reference evidence="2 3" key="1">
    <citation type="submission" date="2022-04" db="EMBL/GenBank/DDBJ databases">
        <title>Positive selection, recombination, and allopatry shape intraspecific diversity of widespread and dominant cyanobacteria.</title>
        <authorList>
            <person name="Wei J."/>
            <person name="Shu W."/>
            <person name="Hu C."/>
        </authorList>
    </citation>
    <scope>NUCLEOTIDE SEQUENCE [LARGE SCALE GENOMIC DNA]</scope>
    <source>
        <strain evidence="2 3">AS-A4</strain>
    </source>
</reference>
<gene>
    <name evidence="2" type="ORF">NDI38_02570</name>
</gene>
<feature type="domain" description="STAS" evidence="1">
    <location>
        <begin position="27"/>
        <end position="103"/>
    </location>
</feature>
<dbReference type="Pfam" id="PF01740">
    <property type="entry name" value="STAS"/>
    <property type="match status" value="1"/>
</dbReference>
<evidence type="ECO:0000313" key="2">
    <source>
        <dbReference type="EMBL" id="MEP1057303.1"/>
    </source>
</evidence>
<dbReference type="EMBL" id="JAMPLM010000002">
    <property type="protein sequence ID" value="MEP1057303.1"/>
    <property type="molecule type" value="Genomic_DNA"/>
</dbReference>